<dbReference type="InterPro" id="IPR008978">
    <property type="entry name" value="HSP20-like_chaperone"/>
</dbReference>
<dbReference type="Pfam" id="PF04969">
    <property type="entry name" value="CS"/>
    <property type="match status" value="1"/>
</dbReference>
<name>A0AA36BHN8_OCTVU</name>
<evidence type="ECO:0000313" key="3">
    <source>
        <dbReference type="EMBL" id="CAI9733872.1"/>
    </source>
</evidence>
<reference evidence="3" key="1">
    <citation type="submission" date="2023-08" db="EMBL/GenBank/DDBJ databases">
        <authorList>
            <person name="Alioto T."/>
            <person name="Alioto T."/>
            <person name="Gomez Garrido J."/>
        </authorList>
    </citation>
    <scope>NUCLEOTIDE SEQUENCE</scope>
</reference>
<dbReference type="PANTHER" id="PTHR46492:SF1">
    <property type="entry name" value="DYNEIN AXONEMAL ASSEMBLY FACTOR 4"/>
    <property type="match status" value="1"/>
</dbReference>
<organism evidence="3 4">
    <name type="scientific">Octopus vulgaris</name>
    <name type="common">Common octopus</name>
    <dbReference type="NCBI Taxonomy" id="6645"/>
    <lineage>
        <taxon>Eukaryota</taxon>
        <taxon>Metazoa</taxon>
        <taxon>Spiralia</taxon>
        <taxon>Lophotrochozoa</taxon>
        <taxon>Mollusca</taxon>
        <taxon>Cephalopoda</taxon>
        <taxon>Coleoidea</taxon>
        <taxon>Octopodiformes</taxon>
        <taxon>Octopoda</taxon>
        <taxon>Incirrata</taxon>
        <taxon>Octopodidae</taxon>
        <taxon>Octopus</taxon>
    </lineage>
</organism>
<dbReference type="GO" id="GO:0036159">
    <property type="term" value="P:inner dynein arm assembly"/>
    <property type="evidence" value="ECO:0007669"/>
    <property type="project" value="TreeGrafter"/>
</dbReference>
<sequence>MPVLVKDYEWEETETNVLIKVALKGIHSSKADVLTSSDYLKVNYRPFLFECFLHEKVDNAASSVQLKNGEVVFLLLKLTPGLWTKLQSDIVGDKAAMKLVRDKAIEESQKEAEEAKSKRAETKRINEKYSLKKMMKIEDDMRERIHNIKEHEKQKATEEIEEWKAKQKLLAEQEKAKLIKEKKALNKNTKTISRKKLPEKTKTKSDIFSDIPTRESGKIEVNFTPRVFPTPVRESQTPQEEEWLRKQAEATRIKEFMTKDLTEEEKNPLFLRDKGNKFFQDGNYLAAINIYTHAIQLDYKMPALYSNRAACHLKVKNYMKCIEDSSKALDLLMPPVPQNASSRCRAFVRRGTAFCKLELFVEGLQDYEAALKLDPSNEQLIKDAEEIRKGSQGIMNNKQCIIPVDTLSQICEVAA</sequence>
<keyword evidence="4" id="KW-1185">Reference proteome</keyword>
<proteinExistence type="predicted"/>
<dbReference type="InterPro" id="IPR007052">
    <property type="entry name" value="CS_dom"/>
</dbReference>
<evidence type="ECO:0000256" key="1">
    <source>
        <dbReference type="SAM" id="Coils"/>
    </source>
</evidence>
<dbReference type="GO" id="GO:0036158">
    <property type="term" value="P:outer dynein arm assembly"/>
    <property type="evidence" value="ECO:0007669"/>
    <property type="project" value="TreeGrafter"/>
</dbReference>
<feature type="coiled-coil region" evidence="1">
    <location>
        <begin position="103"/>
        <end position="188"/>
    </location>
</feature>
<gene>
    <name evidence="3" type="ORF">OCTVUL_1B002269</name>
</gene>
<protein>
    <submittedName>
        <fullName evidence="3">Dynein assembly factor 4, axonemal-like</fullName>
    </submittedName>
</protein>
<dbReference type="Proteomes" id="UP001162480">
    <property type="component" value="Chromosome 15"/>
</dbReference>
<dbReference type="PANTHER" id="PTHR46492">
    <property type="entry name" value="DYNEIN ASSEMBLY FACTOR 4, AXONEMAL"/>
    <property type="match status" value="1"/>
</dbReference>
<dbReference type="Gene3D" id="1.25.40.10">
    <property type="entry name" value="Tetratricopeptide repeat domain"/>
    <property type="match status" value="1"/>
</dbReference>
<dbReference type="FunFam" id="1.25.40.10:FF:000176">
    <property type="entry name" value="dynein assembly factor 4, axonemal isoform X1"/>
    <property type="match status" value="1"/>
</dbReference>
<keyword evidence="1" id="KW-0175">Coiled coil</keyword>
<dbReference type="SUPFAM" id="SSF49764">
    <property type="entry name" value="HSP20-like chaperones"/>
    <property type="match status" value="1"/>
</dbReference>
<dbReference type="AlphaFoldDB" id="A0AA36BHN8"/>
<evidence type="ECO:0000313" key="4">
    <source>
        <dbReference type="Proteomes" id="UP001162480"/>
    </source>
</evidence>
<dbReference type="InterPro" id="IPR052004">
    <property type="entry name" value="Dynein_assembly_factor_4"/>
</dbReference>
<dbReference type="Gene3D" id="2.60.40.790">
    <property type="match status" value="1"/>
</dbReference>
<dbReference type="InterPro" id="IPR011990">
    <property type="entry name" value="TPR-like_helical_dom_sf"/>
</dbReference>
<evidence type="ECO:0000259" key="2">
    <source>
        <dbReference type="Pfam" id="PF04969"/>
    </source>
</evidence>
<feature type="domain" description="CS" evidence="2">
    <location>
        <begin position="7"/>
        <end position="77"/>
    </location>
</feature>
<accession>A0AA36BHN8</accession>
<dbReference type="SUPFAM" id="SSF48452">
    <property type="entry name" value="TPR-like"/>
    <property type="match status" value="1"/>
</dbReference>
<dbReference type="EMBL" id="OX597828">
    <property type="protein sequence ID" value="CAI9733872.1"/>
    <property type="molecule type" value="Genomic_DNA"/>
</dbReference>
<dbReference type="InterPro" id="IPR019734">
    <property type="entry name" value="TPR_rpt"/>
</dbReference>
<dbReference type="GO" id="GO:0003341">
    <property type="term" value="P:cilium movement"/>
    <property type="evidence" value="ECO:0007669"/>
    <property type="project" value="TreeGrafter"/>
</dbReference>
<dbReference type="SMART" id="SM00028">
    <property type="entry name" value="TPR"/>
    <property type="match status" value="3"/>
</dbReference>